<name>A0A518I786_9PLAN</name>
<dbReference type="InterPro" id="IPR029052">
    <property type="entry name" value="Metallo-depent_PP-like"/>
</dbReference>
<dbReference type="Proteomes" id="UP000318313">
    <property type="component" value="Chromosome"/>
</dbReference>
<evidence type="ECO:0000259" key="2">
    <source>
        <dbReference type="Pfam" id="PF00149"/>
    </source>
</evidence>
<reference evidence="3 4" key="1">
    <citation type="submission" date="2019-03" db="EMBL/GenBank/DDBJ databases">
        <title>Deep-cultivation of Planctomycetes and their phenomic and genomic characterization uncovers novel biology.</title>
        <authorList>
            <person name="Wiegand S."/>
            <person name="Jogler M."/>
            <person name="Boedeker C."/>
            <person name="Pinto D."/>
            <person name="Vollmers J."/>
            <person name="Rivas-Marin E."/>
            <person name="Kohn T."/>
            <person name="Peeters S.H."/>
            <person name="Heuer A."/>
            <person name="Rast P."/>
            <person name="Oberbeckmann S."/>
            <person name="Bunk B."/>
            <person name="Jeske O."/>
            <person name="Meyerdierks A."/>
            <person name="Storesund J.E."/>
            <person name="Kallscheuer N."/>
            <person name="Luecker S."/>
            <person name="Lage O.M."/>
            <person name="Pohl T."/>
            <person name="Merkel B.J."/>
            <person name="Hornburger P."/>
            <person name="Mueller R.-W."/>
            <person name="Bruemmer F."/>
            <person name="Labrenz M."/>
            <person name="Spormann A.M."/>
            <person name="Op den Camp H."/>
            <person name="Overmann J."/>
            <person name="Amann R."/>
            <person name="Jetten M.S.M."/>
            <person name="Mascher T."/>
            <person name="Medema M.H."/>
            <person name="Devos D.P."/>
            <person name="Kaster A.-K."/>
            <person name="Ovreas L."/>
            <person name="Rohde M."/>
            <person name="Galperin M.Y."/>
            <person name="Jogler C."/>
        </authorList>
    </citation>
    <scope>NUCLEOTIDE SEQUENCE [LARGE SCALE GENOMIC DNA]</scope>
    <source>
        <strain evidence="3 4">Enr17</strain>
    </source>
</reference>
<proteinExistence type="predicted"/>
<dbReference type="RefSeq" id="WP_145306333.1">
    <property type="nucleotide sequence ID" value="NZ_CP037452.1"/>
</dbReference>
<dbReference type="AlphaFoldDB" id="A0A518I786"/>
<sequence precursor="true">MNFSKLFTILIAIAAYAFPVHAEELPPAEEGSFTIAVIPDTQHYRGKGTNRKSQAQSPTTNPVFEAITDCIIDELDRQRIVFVSHVGDIVDINNDEQWAVAQKCMNKLHGKVPYGISVGNHDMITKTGDSSLFQKYFPQSRFNEFDWYGGCYESPNGKPEISGNNANSFQLFSAGDMDFLILHLECNAPDSVLDWADKILEQHTDRRAIITTHMGLGPLKHPKQPRDYFDAPKGRMTWKKCHGSNGNTPQQMWDQCFSKHKNLFLICCGDQSRTQALHQSVKGQHGNTVHELLSDYGANGFRLMRFLPTQNKIEVRTWNPVENEFCEKTSIVPEKNQHQFTLEYQMTK</sequence>
<dbReference type="Gene3D" id="3.60.21.10">
    <property type="match status" value="1"/>
</dbReference>
<dbReference type="GO" id="GO:0016787">
    <property type="term" value="F:hydrolase activity"/>
    <property type="evidence" value="ECO:0007669"/>
    <property type="project" value="InterPro"/>
</dbReference>
<keyword evidence="4" id="KW-1185">Reference proteome</keyword>
<dbReference type="InterPro" id="IPR051918">
    <property type="entry name" value="STPP_CPPED1"/>
</dbReference>
<protein>
    <recommendedName>
        <fullName evidence="2">Calcineurin-like phosphoesterase domain-containing protein</fullName>
    </recommendedName>
</protein>
<dbReference type="InterPro" id="IPR004843">
    <property type="entry name" value="Calcineurin-like_PHP"/>
</dbReference>
<dbReference type="Pfam" id="PF00149">
    <property type="entry name" value="Metallophos"/>
    <property type="match status" value="1"/>
</dbReference>
<dbReference type="KEGG" id="gfm:Enr17x_09700"/>
<dbReference type="PANTHER" id="PTHR43143:SF5">
    <property type="entry name" value="SECRETED PROTEIN"/>
    <property type="match status" value="1"/>
</dbReference>
<organism evidence="3 4">
    <name type="scientific">Gimesia fumaroli</name>
    <dbReference type="NCBI Taxonomy" id="2527976"/>
    <lineage>
        <taxon>Bacteria</taxon>
        <taxon>Pseudomonadati</taxon>
        <taxon>Planctomycetota</taxon>
        <taxon>Planctomycetia</taxon>
        <taxon>Planctomycetales</taxon>
        <taxon>Planctomycetaceae</taxon>
        <taxon>Gimesia</taxon>
    </lineage>
</organism>
<dbReference type="SUPFAM" id="SSF56300">
    <property type="entry name" value="Metallo-dependent phosphatases"/>
    <property type="match status" value="1"/>
</dbReference>
<feature type="chain" id="PRO_5021914640" description="Calcineurin-like phosphoesterase domain-containing protein" evidence="1">
    <location>
        <begin position="23"/>
        <end position="348"/>
    </location>
</feature>
<feature type="domain" description="Calcineurin-like phosphoesterase" evidence="2">
    <location>
        <begin position="34"/>
        <end position="217"/>
    </location>
</feature>
<accession>A0A518I786</accession>
<dbReference type="EMBL" id="CP037452">
    <property type="protein sequence ID" value="QDV48955.1"/>
    <property type="molecule type" value="Genomic_DNA"/>
</dbReference>
<evidence type="ECO:0000313" key="4">
    <source>
        <dbReference type="Proteomes" id="UP000318313"/>
    </source>
</evidence>
<dbReference type="PANTHER" id="PTHR43143">
    <property type="entry name" value="METALLOPHOSPHOESTERASE, CALCINEURIN SUPERFAMILY"/>
    <property type="match status" value="1"/>
</dbReference>
<feature type="signal peptide" evidence="1">
    <location>
        <begin position="1"/>
        <end position="22"/>
    </location>
</feature>
<evidence type="ECO:0000313" key="3">
    <source>
        <dbReference type="EMBL" id="QDV48955.1"/>
    </source>
</evidence>
<keyword evidence="1" id="KW-0732">Signal</keyword>
<dbReference type="OrthoDB" id="9772095at2"/>
<gene>
    <name evidence="3" type="ORF">Enr17x_09700</name>
</gene>
<evidence type="ECO:0000256" key="1">
    <source>
        <dbReference type="SAM" id="SignalP"/>
    </source>
</evidence>